<dbReference type="Proteomes" id="UP000756132">
    <property type="component" value="Chromosome 3"/>
</dbReference>
<feature type="compositionally biased region" description="Basic residues" evidence="3">
    <location>
        <begin position="1"/>
        <end position="12"/>
    </location>
</feature>
<evidence type="ECO:0000256" key="3">
    <source>
        <dbReference type="SAM" id="MobiDB-lite"/>
    </source>
</evidence>
<feature type="compositionally biased region" description="Acidic residues" evidence="3">
    <location>
        <begin position="237"/>
        <end position="249"/>
    </location>
</feature>
<feature type="region of interest" description="Disordered" evidence="3">
    <location>
        <begin position="388"/>
        <end position="452"/>
    </location>
</feature>
<dbReference type="OrthoDB" id="429427at2759"/>
<accession>A0A9Q8LDC5</accession>
<dbReference type="RefSeq" id="XP_047759692.1">
    <property type="nucleotide sequence ID" value="XM_047907182.1"/>
</dbReference>
<reference evidence="4" key="2">
    <citation type="journal article" date="2022" name="Microb. Genom.">
        <title>A chromosome-scale genome assembly of the tomato pathogen Cladosporium fulvum reveals a compartmentalized genome architecture and the presence of a dispensable chromosome.</title>
        <authorList>
            <person name="Zaccaron A.Z."/>
            <person name="Chen L.H."/>
            <person name="Samaras A."/>
            <person name="Stergiopoulos I."/>
        </authorList>
    </citation>
    <scope>NUCLEOTIDE SEQUENCE</scope>
    <source>
        <strain evidence="4">Race5_Kim</strain>
    </source>
</reference>
<keyword evidence="5" id="KW-1185">Reference proteome</keyword>
<protein>
    <recommendedName>
        <fullName evidence="6">Nineteen complex-related protein 2-domain-containing protein</fullName>
    </recommendedName>
</protein>
<dbReference type="GO" id="GO:0000390">
    <property type="term" value="P:spliceosomal complex disassembly"/>
    <property type="evidence" value="ECO:0007669"/>
    <property type="project" value="InterPro"/>
</dbReference>
<dbReference type="KEGG" id="ffu:CLAFUR5_08034"/>
<feature type="compositionally biased region" description="Basic and acidic residues" evidence="3">
    <location>
        <begin position="388"/>
        <end position="404"/>
    </location>
</feature>
<dbReference type="PANTHER" id="PTHR12214:SF0">
    <property type="entry name" value="LD29489P"/>
    <property type="match status" value="1"/>
</dbReference>
<proteinExistence type="predicted"/>
<feature type="compositionally biased region" description="Acidic residues" evidence="3">
    <location>
        <begin position="430"/>
        <end position="442"/>
    </location>
</feature>
<evidence type="ECO:0008006" key="6">
    <source>
        <dbReference type="Google" id="ProtNLM"/>
    </source>
</evidence>
<evidence type="ECO:0000256" key="2">
    <source>
        <dbReference type="ARBA" id="ARBA00023242"/>
    </source>
</evidence>
<feature type="compositionally biased region" description="Polar residues" evidence="3">
    <location>
        <begin position="71"/>
        <end position="98"/>
    </location>
</feature>
<dbReference type="EMBL" id="CP090165">
    <property type="protein sequence ID" value="UJO15326.1"/>
    <property type="molecule type" value="Genomic_DNA"/>
</dbReference>
<feature type="compositionally biased region" description="Polar residues" evidence="3">
    <location>
        <begin position="160"/>
        <end position="169"/>
    </location>
</feature>
<dbReference type="Pfam" id="PF15458">
    <property type="entry name" value="NTR2"/>
    <property type="match status" value="1"/>
</dbReference>
<feature type="compositionally biased region" description="Basic and acidic residues" evidence="3">
    <location>
        <begin position="250"/>
        <end position="265"/>
    </location>
</feature>
<dbReference type="GO" id="GO:0003677">
    <property type="term" value="F:DNA binding"/>
    <property type="evidence" value="ECO:0007669"/>
    <property type="project" value="InterPro"/>
</dbReference>
<evidence type="ECO:0000256" key="1">
    <source>
        <dbReference type="ARBA" id="ARBA00004123"/>
    </source>
</evidence>
<feature type="region of interest" description="Disordered" evidence="3">
    <location>
        <begin position="1"/>
        <end position="332"/>
    </location>
</feature>
<name>A0A9Q8LDC5_PASFU</name>
<dbReference type="InterPro" id="IPR028211">
    <property type="entry name" value="Ntr2"/>
</dbReference>
<dbReference type="AlphaFoldDB" id="A0A9Q8LDC5"/>
<feature type="compositionally biased region" description="Polar residues" evidence="3">
    <location>
        <begin position="118"/>
        <end position="129"/>
    </location>
</feature>
<keyword evidence="2" id="KW-0539">Nucleus</keyword>
<organism evidence="4 5">
    <name type="scientific">Passalora fulva</name>
    <name type="common">Tomato leaf mold</name>
    <name type="synonym">Cladosporium fulvum</name>
    <dbReference type="NCBI Taxonomy" id="5499"/>
    <lineage>
        <taxon>Eukaryota</taxon>
        <taxon>Fungi</taxon>
        <taxon>Dikarya</taxon>
        <taxon>Ascomycota</taxon>
        <taxon>Pezizomycotina</taxon>
        <taxon>Dothideomycetes</taxon>
        <taxon>Dothideomycetidae</taxon>
        <taxon>Mycosphaerellales</taxon>
        <taxon>Mycosphaerellaceae</taxon>
        <taxon>Fulvia</taxon>
    </lineage>
</organism>
<dbReference type="GO" id="GO:0071008">
    <property type="term" value="C:U2-type post-mRNA release spliceosomal complex"/>
    <property type="evidence" value="ECO:0007669"/>
    <property type="project" value="InterPro"/>
</dbReference>
<dbReference type="InterPro" id="IPR012890">
    <property type="entry name" value="GCFC2-like"/>
</dbReference>
<feature type="compositionally biased region" description="Polar residues" evidence="3">
    <location>
        <begin position="138"/>
        <end position="153"/>
    </location>
</feature>
<evidence type="ECO:0000313" key="4">
    <source>
        <dbReference type="EMBL" id="UJO15326.1"/>
    </source>
</evidence>
<comment type="subcellular location">
    <subcellularLocation>
        <location evidence="1">Nucleus</location>
    </subcellularLocation>
</comment>
<reference evidence="4" key="1">
    <citation type="submission" date="2021-12" db="EMBL/GenBank/DDBJ databases">
        <authorList>
            <person name="Zaccaron A."/>
            <person name="Stergiopoulos I."/>
        </authorList>
    </citation>
    <scope>NUCLEOTIDE SEQUENCE</scope>
    <source>
        <strain evidence="4">Race5_Kim</strain>
    </source>
</reference>
<gene>
    <name evidence="4" type="ORF">CLAFUR5_08034</name>
</gene>
<dbReference type="OMA" id="PTEYSKD"/>
<dbReference type="GeneID" id="71987912"/>
<dbReference type="PANTHER" id="PTHR12214">
    <property type="entry name" value="GC-RICH SEQUENCE DNA-BINDING FACTOR"/>
    <property type="match status" value="1"/>
</dbReference>
<evidence type="ECO:0000313" key="5">
    <source>
        <dbReference type="Proteomes" id="UP000756132"/>
    </source>
</evidence>
<feature type="compositionally biased region" description="Acidic residues" evidence="3">
    <location>
        <begin position="196"/>
        <end position="209"/>
    </location>
</feature>
<feature type="compositionally biased region" description="Polar residues" evidence="3">
    <location>
        <begin position="42"/>
        <end position="54"/>
    </location>
</feature>
<sequence length="489" mass="52923">MKKTFSARRVPRKVGQDDGEESSGASPAQSPEPALKRPNANPRKSSSLRTSLGPSTVDDDEESEASVVTPKRSNLSRLAIQRNASKRTSLLASQLPTRQTEDDDDRPDYSSAALQELKASTPSTPQKCNTPGDADLESVSTGTQALDISSKFGSSLARYEQQQSSSIPSATEIAEKKARRARLAKEQQAEEYISLDPDDPDLDEDDLDDNVMKDEQGRLVLKPQDKYGQAESRLVADDEDIMENFDDYTEDGRISLGRKAEAEAARKRKQDMAAQIAAAEGASDSEDDSDRERNEAYEAAQTRHGTYAQNAAPADPADMRPKTPPIMTPLPTLDGAVERLRKQLADMQSSRMQKLQAMENLQREKIRLAEEEVRIQRALKETSEKFEALRKEQGISNEEKKDMPAIEAAPQAGVDGGDGMDVTSNGKDSDSEEEEEEDDEEEAAGHGGLGFGGARQGLGAGLGFAGARQGLGAGLGLGFKAAEDSEDAS</sequence>